<comment type="caution">
    <text evidence="1">The sequence shown here is derived from an EMBL/GenBank/DDBJ whole genome shotgun (WGS) entry which is preliminary data.</text>
</comment>
<evidence type="ECO:0000313" key="2">
    <source>
        <dbReference type="Proteomes" id="UP000275530"/>
    </source>
</evidence>
<dbReference type="Proteomes" id="UP000275530">
    <property type="component" value="Unassembled WGS sequence"/>
</dbReference>
<protein>
    <submittedName>
        <fullName evidence="1">Uncharacterized protein</fullName>
    </submittedName>
</protein>
<gene>
    <name evidence="1" type="ORF">D3242_28960</name>
</gene>
<name>A0A6M7TRG5_9HYPH</name>
<accession>A0A6M7TRG5</accession>
<dbReference type="RefSeq" id="WP_064982017.1">
    <property type="nucleotide sequence ID" value="NZ_CP033508.1"/>
</dbReference>
<sequence length="129" mass="13752">MVAGYVEMVLFEQSLCDGDGMHRPFADRVADAAAKTSGTVLFDVRIDGDTQVQRMAAIGYDDAGTAIILMEKTGDLRCASVNGETAVLVAELAAWESSPLSEHARVDFRGTAAMLLAKLRSSGHFGRSI</sequence>
<organism evidence="1 2">
    <name type="scientific">Mesorhizobium jarvisii</name>
    <dbReference type="NCBI Taxonomy" id="1777867"/>
    <lineage>
        <taxon>Bacteria</taxon>
        <taxon>Pseudomonadati</taxon>
        <taxon>Pseudomonadota</taxon>
        <taxon>Alphaproteobacteria</taxon>
        <taxon>Hyphomicrobiales</taxon>
        <taxon>Phyllobacteriaceae</taxon>
        <taxon>Mesorhizobium</taxon>
    </lineage>
</organism>
<reference evidence="1 2" key="1">
    <citation type="submission" date="2018-09" db="EMBL/GenBank/DDBJ databases">
        <title>Mesorhizobium carmichaelinearum sp. nov. isolated from Carmichaelinea spp. root nodules in New Zealand.</title>
        <authorList>
            <person name="De Meyer S.E."/>
        </authorList>
    </citation>
    <scope>NUCLEOTIDE SEQUENCE [LARGE SCALE GENOMIC DNA]</scope>
    <source>
        <strain evidence="1 2">LMG 28313</strain>
    </source>
</reference>
<evidence type="ECO:0000313" key="1">
    <source>
        <dbReference type="EMBL" id="RJT29311.1"/>
    </source>
</evidence>
<proteinExistence type="predicted"/>
<dbReference type="AlphaFoldDB" id="A0A6M7TRG5"/>
<dbReference type="EMBL" id="QZXA01000015">
    <property type="protein sequence ID" value="RJT29311.1"/>
    <property type="molecule type" value="Genomic_DNA"/>
</dbReference>
<keyword evidence="2" id="KW-1185">Reference proteome</keyword>